<accession>A0ACC0C7Q4</accession>
<organism evidence="1 2">
    <name type="scientific">Catharanthus roseus</name>
    <name type="common">Madagascar periwinkle</name>
    <name type="synonym">Vinca rosea</name>
    <dbReference type="NCBI Taxonomy" id="4058"/>
    <lineage>
        <taxon>Eukaryota</taxon>
        <taxon>Viridiplantae</taxon>
        <taxon>Streptophyta</taxon>
        <taxon>Embryophyta</taxon>
        <taxon>Tracheophyta</taxon>
        <taxon>Spermatophyta</taxon>
        <taxon>Magnoliopsida</taxon>
        <taxon>eudicotyledons</taxon>
        <taxon>Gunneridae</taxon>
        <taxon>Pentapetalae</taxon>
        <taxon>asterids</taxon>
        <taxon>lamiids</taxon>
        <taxon>Gentianales</taxon>
        <taxon>Apocynaceae</taxon>
        <taxon>Rauvolfioideae</taxon>
        <taxon>Vinceae</taxon>
        <taxon>Catharanthinae</taxon>
        <taxon>Catharanthus</taxon>
    </lineage>
</organism>
<comment type="caution">
    <text evidence="1">The sequence shown here is derived from an EMBL/GenBank/DDBJ whole genome shotgun (WGS) entry which is preliminary data.</text>
</comment>
<evidence type="ECO:0000313" key="1">
    <source>
        <dbReference type="EMBL" id="KAI5680920.1"/>
    </source>
</evidence>
<gene>
    <name evidence="1" type="ORF">M9H77_02147</name>
</gene>
<protein>
    <submittedName>
        <fullName evidence="1">Uncharacterized protein</fullName>
    </submittedName>
</protein>
<name>A0ACC0C7Q4_CATRO</name>
<sequence length="175" mass="19104">MIAYFDYSSRAASSVRGLHCTWLVPRTRASSDGLDDLDSGEWIHLKRGIDHGGCGPIDLRGHLKSQEGLDTEVGPKADLIDLGQTGTYSLVPRGTQIPYSAAVNLVVGLGVSHLLTPNHPFVIYTHLKGPIFLICKQNWCTTRICTQTDISSTFKVVRGNTLEGEDVDRKGTIIL</sequence>
<reference evidence="2" key="1">
    <citation type="journal article" date="2023" name="Nat. Plants">
        <title>Single-cell RNA sequencing provides a high-resolution roadmap for understanding the multicellular compartmentation of specialized metabolism.</title>
        <authorList>
            <person name="Sun S."/>
            <person name="Shen X."/>
            <person name="Li Y."/>
            <person name="Li Y."/>
            <person name="Wang S."/>
            <person name="Li R."/>
            <person name="Zhang H."/>
            <person name="Shen G."/>
            <person name="Guo B."/>
            <person name="Wei J."/>
            <person name="Xu J."/>
            <person name="St-Pierre B."/>
            <person name="Chen S."/>
            <person name="Sun C."/>
        </authorList>
    </citation>
    <scope>NUCLEOTIDE SEQUENCE [LARGE SCALE GENOMIC DNA]</scope>
</reference>
<proteinExistence type="predicted"/>
<dbReference type="EMBL" id="CM044701">
    <property type="protein sequence ID" value="KAI5680920.1"/>
    <property type="molecule type" value="Genomic_DNA"/>
</dbReference>
<keyword evidence="2" id="KW-1185">Reference proteome</keyword>
<dbReference type="Proteomes" id="UP001060085">
    <property type="component" value="Linkage Group LG01"/>
</dbReference>
<evidence type="ECO:0000313" key="2">
    <source>
        <dbReference type="Proteomes" id="UP001060085"/>
    </source>
</evidence>